<dbReference type="EMBL" id="JBHTEY010000004">
    <property type="protein sequence ID" value="MFC7618313.1"/>
    <property type="molecule type" value="Genomic_DNA"/>
</dbReference>
<protein>
    <recommendedName>
        <fullName evidence="3">PE family protein</fullName>
    </recommendedName>
</protein>
<accession>A0ABW2TZN5</accession>
<keyword evidence="2" id="KW-1185">Reference proteome</keyword>
<comment type="caution">
    <text evidence="1">The sequence shown here is derived from an EMBL/GenBank/DDBJ whole genome shotgun (WGS) entry which is preliminary data.</text>
</comment>
<proteinExistence type="predicted"/>
<gene>
    <name evidence="1" type="ORF">ACFQV2_38045</name>
</gene>
<evidence type="ECO:0008006" key="3">
    <source>
        <dbReference type="Google" id="ProtNLM"/>
    </source>
</evidence>
<reference evidence="2" key="1">
    <citation type="journal article" date="2019" name="Int. J. Syst. Evol. Microbiol.">
        <title>The Global Catalogue of Microorganisms (GCM) 10K type strain sequencing project: providing services to taxonomists for standard genome sequencing and annotation.</title>
        <authorList>
            <consortium name="The Broad Institute Genomics Platform"/>
            <consortium name="The Broad Institute Genome Sequencing Center for Infectious Disease"/>
            <person name="Wu L."/>
            <person name="Ma J."/>
        </authorList>
    </citation>
    <scope>NUCLEOTIDE SEQUENCE [LARGE SCALE GENOMIC DNA]</scope>
    <source>
        <strain evidence="2">JCM 17695</strain>
    </source>
</reference>
<name>A0ABW2TZN5_9PSEU</name>
<sequence>MNLGPAAFVNAAAGMAHAALKDLATAGSGRFVVNKDNVLVAAKIIQSQIDALRERLDDAKDDLQVVPPGGDTVSGLVAEEWNKRLIYDDNSYSQRVAAYVEGLDNLVRQLRDSALSYGYNETEVEAALGQKSA</sequence>
<dbReference type="Gene3D" id="1.10.287.850">
    <property type="entry name" value="HP0062-like domain"/>
    <property type="match status" value="1"/>
</dbReference>
<evidence type="ECO:0000313" key="1">
    <source>
        <dbReference type="EMBL" id="MFC7618313.1"/>
    </source>
</evidence>
<organism evidence="1 2">
    <name type="scientific">Actinokineospora soli</name>
    <dbReference type="NCBI Taxonomy" id="1048753"/>
    <lineage>
        <taxon>Bacteria</taxon>
        <taxon>Bacillati</taxon>
        <taxon>Actinomycetota</taxon>
        <taxon>Actinomycetes</taxon>
        <taxon>Pseudonocardiales</taxon>
        <taxon>Pseudonocardiaceae</taxon>
        <taxon>Actinokineospora</taxon>
    </lineage>
</organism>
<evidence type="ECO:0000313" key="2">
    <source>
        <dbReference type="Proteomes" id="UP001596512"/>
    </source>
</evidence>
<dbReference type="Proteomes" id="UP001596512">
    <property type="component" value="Unassembled WGS sequence"/>
</dbReference>